<dbReference type="SUPFAM" id="SSF55486">
    <property type="entry name" value="Metalloproteases ('zincins'), catalytic domain"/>
    <property type="match status" value="1"/>
</dbReference>
<dbReference type="InterPro" id="IPR007963">
    <property type="entry name" value="Peptidase_M61_catalytic"/>
</dbReference>
<organism evidence="2 3">
    <name type="scientific">Candidatus Venteria ishoeyi</name>
    <dbReference type="NCBI Taxonomy" id="1899563"/>
    <lineage>
        <taxon>Bacteria</taxon>
        <taxon>Pseudomonadati</taxon>
        <taxon>Pseudomonadota</taxon>
        <taxon>Gammaproteobacteria</taxon>
        <taxon>Thiotrichales</taxon>
        <taxon>Thiotrichaceae</taxon>
        <taxon>Venteria</taxon>
    </lineage>
</organism>
<dbReference type="InterPro" id="IPR024191">
    <property type="entry name" value="Peptidase_M61"/>
</dbReference>
<dbReference type="Gene3D" id="1.10.390.10">
    <property type="entry name" value="Neutral Protease Domain 2"/>
    <property type="match status" value="1"/>
</dbReference>
<dbReference type="InterPro" id="IPR040756">
    <property type="entry name" value="Peptidase_M61_N"/>
</dbReference>
<dbReference type="Pfam" id="PF13180">
    <property type="entry name" value="PDZ_2"/>
    <property type="match status" value="1"/>
</dbReference>
<evidence type="ECO:0000259" key="1">
    <source>
        <dbReference type="PROSITE" id="PS50106"/>
    </source>
</evidence>
<accession>A0A1H6FCG7</accession>
<dbReference type="EMBL" id="FMSV02000509">
    <property type="protein sequence ID" value="SEH06846.1"/>
    <property type="molecule type" value="Genomic_DNA"/>
</dbReference>
<dbReference type="SUPFAM" id="SSF50156">
    <property type="entry name" value="PDZ domain-like"/>
    <property type="match status" value="1"/>
</dbReference>
<dbReference type="Gene3D" id="2.60.40.3650">
    <property type="match status" value="1"/>
</dbReference>
<dbReference type="Gene3D" id="2.30.42.10">
    <property type="match status" value="1"/>
</dbReference>
<evidence type="ECO:0000313" key="3">
    <source>
        <dbReference type="Proteomes" id="UP000236724"/>
    </source>
</evidence>
<proteinExistence type="predicted"/>
<dbReference type="PIRSF" id="PIRSF016493">
    <property type="entry name" value="Glycyl_aminpptds"/>
    <property type="match status" value="1"/>
</dbReference>
<dbReference type="SMART" id="SM00228">
    <property type="entry name" value="PDZ"/>
    <property type="match status" value="1"/>
</dbReference>
<evidence type="ECO:0000313" key="2">
    <source>
        <dbReference type="EMBL" id="SEH06846.1"/>
    </source>
</evidence>
<dbReference type="InterPro" id="IPR001478">
    <property type="entry name" value="PDZ"/>
</dbReference>
<keyword evidence="2" id="KW-0378">Hydrolase</keyword>
<feature type="domain" description="PDZ" evidence="1">
    <location>
        <begin position="495"/>
        <end position="554"/>
    </location>
</feature>
<dbReference type="Pfam" id="PF05299">
    <property type="entry name" value="Peptidase_M61"/>
    <property type="match status" value="1"/>
</dbReference>
<name>A0A1H6FCG7_9GAMM</name>
<dbReference type="PROSITE" id="PS50106">
    <property type="entry name" value="PDZ"/>
    <property type="match status" value="1"/>
</dbReference>
<dbReference type="InterPro" id="IPR036034">
    <property type="entry name" value="PDZ_sf"/>
</dbReference>
<protein>
    <submittedName>
        <fullName evidence="2">M61 glycyl aminopeptidase</fullName>
    </submittedName>
</protein>
<keyword evidence="3" id="KW-1185">Reference proteome</keyword>
<keyword evidence="2" id="KW-0031">Aminopeptidase</keyword>
<dbReference type="RefSeq" id="WP_286019395.1">
    <property type="nucleotide sequence ID" value="NZ_FMSV02000509.1"/>
</dbReference>
<sequence length="616" mass="68979">MNIEKIHYRIEAQSLNAHLFHITCTVLRPAATGQKFSLPAWLPGSYMIRNFAKHVIEFSAESEGCPVAVSRTDKNTWFCAPCEGVLKVYYTVYAHELCVRGAWLDKQRAFFNASCVFMQVAGQADEACAVTLVAPDDPECGNWRVATSLSRHSQTNNSAPLYGFGDYRADNYAELIDHPVEMSAFTLVSFEVAGVPHDLVISGRQRANLQRLQRDIQTVCEGHVALFGELPEMERYVFLVLAVDDAYGGLEHRNSCALICKHGDLMPDDHAAPDKDYQRFLGLCSHEYFHLWHVKRIKPTAFIQPDLSKEVYTRQLWVFEGITAYYDDLNLLRTGLISLKDYLGLLAQTITRHYQMPGRTHQSLADSSFEAWTKLYLKSENTPNATISYYLKGALLAFALDMRLRRDTQGKVSLDTLMQASWKSYGKTGEGVPEEGFEKLAATLSGIKLEDFFQTYLYGKKELPLADLFADLAIQCQFRPAHSLNDKGGLLTEDTVSKQASPYASLGIRLKPNKKQVVIATVFTGEAAQQAGLAAGDHIIALDAWKVNALNLDKRLKSYQPGDVLSVHFFRRNELLHVQLTLQAPSADICLLTLETAATAACLSRLNTWREKLITA</sequence>
<keyword evidence="2" id="KW-0645">Protease</keyword>
<reference evidence="2 3" key="1">
    <citation type="submission" date="2016-10" db="EMBL/GenBank/DDBJ databases">
        <authorList>
            <person name="de Groot N.N."/>
        </authorList>
    </citation>
    <scope>NUCLEOTIDE SEQUENCE [LARGE SCALE GENOMIC DNA]</scope>
    <source>
        <strain evidence="2">MBHS1</strain>
    </source>
</reference>
<dbReference type="GO" id="GO:0004177">
    <property type="term" value="F:aminopeptidase activity"/>
    <property type="evidence" value="ECO:0007669"/>
    <property type="project" value="UniProtKB-KW"/>
</dbReference>
<dbReference type="InterPro" id="IPR027268">
    <property type="entry name" value="Peptidase_M4/M1_CTD_sf"/>
</dbReference>
<gene>
    <name evidence="2" type="ORF">MBHS_02712</name>
</gene>
<dbReference type="Pfam" id="PF17899">
    <property type="entry name" value="Peptidase_M61_N"/>
    <property type="match status" value="1"/>
</dbReference>
<dbReference type="AlphaFoldDB" id="A0A1H6FCG7"/>
<dbReference type="Proteomes" id="UP000236724">
    <property type="component" value="Unassembled WGS sequence"/>
</dbReference>